<keyword evidence="3" id="KW-1185">Reference proteome</keyword>
<gene>
    <name evidence="2" type="ORF">HKD42_12205</name>
</gene>
<dbReference type="Pfam" id="PF09931">
    <property type="entry name" value="Phage_phiJL001_Gp84_N"/>
    <property type="match status" value="1"/>
</dbReference>
<protein>
    <submittedName>
        <fullName evidence="2">DUF2163 domain-containing protein</fullName>
    </submittedName>
</protein>
<dbReference type="InterPro" id="IPR018964">
    <property type="entry name" value="Phage_phiJL001_Gp84_C"/>
</dbReference>
<evidence type="ECO:0000313" key="3">
    <source>
        <dbReference type="Proteomes" id="UP000561181"/>
    </source>
</evidence>
<feature type="domain" description="Bacteriophage phiJL001 Gp84 C-terminal" evidence="1">
    <location>
        <begin position="185"/>
        <end position="262"/>
    </location>
</feature>
<dbReference type="Pfam" id="PF09356">
    <property type="entry name" value="Phage_BR0599"/>
    <property type="match status" value="1"/>
</dbReference>
<dbReference type="NCBIfam" id="TIGR02218">
    <property type="entry name" value="phg_TIGR02218"/>
    <property type="match status" value="1"/>
</dbReference>
<evidence type="ECO:0000313" key="2">
    <source>
        <dbReference type="EMBL" id="NMW32825.1"/>
    </source>
</evidence>
<reference evidence="2 3" key="1">
    <citation type="submission" date="2020-04" db="EMBL/GenBank/DDBJ databases">
        <authorList>
            <person name="Liu A."/>
        </authorList>
    </citation>
    <scope>NUCLEOTIDE SEQUENCE [LARGE SCALE GENOMIC DNA]</scope>
    <source>
        <strain evidence="2 3">RZ02</strain>
    </source>
</reference>
<accession>A0A848QRV0</accession>
<comment type="caution">
    <text evidence="2">The sequence shown here is derived from an EMBL/GenBank/DDBJ whole genome shotgun (WGS) entry which is preliminary data.</text>
</comment>
<dbReference type="RefSeq" id="WP_170013718.1">
    <property type="nucleotide sequence ID" value="NZ_JABCRE010000003.1"/>
</dbReference>
<name>A0A848QRV0_9SPHN</name>
<dbReference type="Proteomes" id="UP000561181">
    <property type="component" value="Unassembled WGS sequence"/>
</dbReference>
<sequence>MSTVFFASELEGVATYWRVFRRDGVTLGFTSHDRDLWFGGINHRAAPGMLPSAIRKTSDLSDDSAEMTGVLSHDTISDSDLRIGRFDYARIEVGAVDWSELNPMPLYFGSIGQVSTLDGHFSADLRSTKAELAKDIIPRTSPTCRAQFCGPGCGLSASLFTHLGSVTDVDRSLNAVTITIGPAEAFVGGRLRWLDGPAAGQRTLVMGIQNNNLILADTLPPAIAGGVTVELLEGCDHRLDTCGTRFANAINFQAEPFLPGNDLLVRGPTTP</sequence>
<dbReference type="EMBL" id="JABCRE010000003">
    <property type="protein sequence ID" value="NMW32825.1"/>
    <property type="molecule type" value="Genomic_DNA"/>
</dbReference>
<evidence type="ECO:0000259" key="1">
    <source>
        <dbReference type="Pfam" id="PF09356"/>
    </source>
</evidence>
<dbReference type="InterPro" id="IPR011928">
    <property type="entry name" value="Phage_phiJL001_Gp84"/>
</dbReference>
<dbReference type="AlphaFoldDB" id="A0A848QRV0"/>
<proteinExistence type="predicted"/>
<organism evidence="2 3">
    <name type="scientific">Pontixanthobacter rizhaonensis</name>
    <dbReference type="NCBI Taxonomy" id="2730337"/>
    <lineage>
        <taxon>Bacteria</taxon>
        <taxon>Pseudomonadati</taxon>
        <taxon>Pseudomonadota</taxon>
        <taxon>Alphaproteobacteria</taxon>
        <taxon>Sphingomonadales</taxon>
        <taxon>Erythrobacteraceae</taxon>
        <taxon>Pontixanthobacter</taxon>
    </lineage>
</organism>